<dbReference type="Proteomes" id="UP000799536">
    <property type="component" value="Unassembled WGS sequence"/>
</dbReference>
<dbReference type="InterPro" id="IPR004206">
    <property type="entry name" value="mRNA_triPase_Cet1"/>
</dbReference>
<evidence type="ECO:0000256" key="3">
    <source>
        <dbReference type="ARBA" id="ARBA00006345"/>
    </source>
</evidence>
<feature type="non-terminal residue" evidence="11">
    <location>
        <position position="1"/>
    </location>
</feature>
<comment type="subcellular location">
    <subcellularLocation>
        <location evidence="2 8">Nucleus</location>
    </subcellularLocation>
</comment>
<comment type="function">
    <text evidence="8">First step of mRNA capping. Converts the 5'-triphosphate end of a nascent mRNA chain into a diphosphate end.</text>
</comment>
<dbReference type="AlphaFoldDB" id="A0A9P4JKB9"/>
<evidence type="ECO:0000313" key="12">
    <source>
        <dbReference type="Proteomes" id="UP000799536"/>
    </source>
</evidence>
<reference evidence="11" key="1">
    <citation type="journal article" date="2020" name="Stud. Mycol.">
        <title>101 Dothideomycetes genomes: a test case for predicting lifestyles and emergence of pathogens.</title>
        <authorList>
            <person name="Haridas S."/>
            <person name="Albert R."/>
            <person name="Binder M."/>
            <person name="Bloem J."/>
            <person name="Labutti K."/>
            <person name="Salamov A."/>
            <person name="Andreopoulos B."/>
            <person name="Baker S."/>
            <person name="Barry K."/>
            <person name="Bills G."/>
            <person name="Bluhm B."/>
            <person name="Cannon C."/>
            <person name="Castanera R."/>
            <person name="Culley D."/>
            <person name="Daum C."/>
            <person name="Ezra D."/>
            <person name="Gonzalez J."/>
            <person name="Henrissat B."/>
            <person name="Kuo A."/>
            <person name="Liang C."/>
            <person name="Lipzen A."/>
            <person name="Lutzoni F."/>
            <person name="Magnuson J."/>
            <person name="Mondo S."/>
            <person name="Nolan M."/>
            <person name="Ohm R."/>
            <person name="Pangilinan J."/>
            <person name="Park H.-J."/>
            <person name="Ramirez L."/>
            <person name="Alfaro M."/>
            <person name="Sun H."/>
            <person name="Tritt A."/>
            <person name="Yoshinaga Y."/>
            <person name="Zwiers L.-H."/>
            <person name="Turgeon B."/>
            <person name="Goodwin S."/>
            <person name="Spatafora J."/>
            <person name="Crous P."/>
            <person name="Grigoriev I."/>
        </authorList>
    </citation>
    <scope>NUCLEOTIDE SEQUENCE</scope>
    <source>
        <strain evidence="11">ATCC 74209</strain>
    </source>
</reference>
<evidence type="ECO:0000313" key="11">
    <source>
        <dbReference type="EMBL" id="KAF2198088.1"/>
    </source>
</evidence>
<dbReference type="InterPro" id="IPR040343">
    <property type="entry name" value="Cet1/Ctl1"/>
</dbReference>
<feature type="domain" description="mRNA triphosphatase Cet1-like" evidence="10">
    <location>
        <begin position="108"/>
        <end position="345"/>
    </location>
</feature>
<gene>
    <name evidence="11" type="ORF">GQ43DRAFT_341311</name>
</gene>
<comment type="subunit">
    <text evidence="8">Heterodimer. The mRNA-capping enzyme is composed of two separate chains alpha and beta, respectively a mRNA guanylyltransferase and an mRNA 5'-triphosphate monophosphatase.</text>
</comment>
<dbReference type="CDD" id="cd07470">
    <property type="entry name" value="CYTH-like_mRNA_RTPase"/>
    <property type="match status" value="1"/>
</dbReference>
<organism evidence="11 12">
    <name type="scientific">Delitschia confertaspora ATCC 74209</name>
    <dbReference type="NCBI Taxonomy" id="1513339"/>
    <lineage>
        <taxon>Eukaryota</taxon>
        <taxon>Fungi</taxon>
        <taxon>Dikarya</taxon>
        <taxon>Ascomycota</taxon>
        <taxon>Pezizomycotina</taxon>
        <taxon>Dothideomycetes</taxon>
        <taxon>Pleosporomycetidae</taxon>
        <taxon>Pleosporales</taxon>
        <taxon>Delitschiaceae</taxon>
        <taxon>Delitschia</taxon>
    </lineage>
</organism>
<feature type="non-terminal residue" evidence="11">
    <location>
        <position position="389"/>
    </location>
</feature>
<dbReference type="EC" id="3.6.1.74" evidence="8"/>
<evidence type="ECO:0000256" key="5">
    <source>
        <dbReference type="ARBA" id="ARBA00022801"/>
    </source>
</evidence>
<dbReference type="GO" id="GO:0004651">
    <property type="term" value="F:polynucleotide 5'-phosphatase activity"/>
    <property type="evidence" value="ECO:0007669"/>
    <property type="project" value="UniProtKB-UniRule"/>
</dbReference>
<dbReference type="PANTHER" id="PTHR28118:SF1">
    <property type="entry name" value="POLYNUCLEOTIDE 5'-TRIPHOSPHATASE CTL1-RELATED"/>
    <property type="match status" value="1"/>
</dbReference>
<dbReference type="InterPro" id="IPR033469">
    <property type="entry name" value="CYTH-like_dom_sf"/>
</dbReference>
<dbReference type="SUPFAM" id="SSF55154">
    <property type="entry name" value="CYTH-like phosphatases"/>
    <property type="match status" value="1"/>
</dbReference>
<keyword evidence="4 8" id="KW-0507">mRNA processing</keyword>
<keyword evidence="8" id="KW-0506">mRNA capping</keyword>
<evidence type="ECO:0000256" key="8">
    <source>
        <dbReference type="RuleBase" id="RU367053"/>
    </source>
</evidence>
<proteinExistence type="inferred from homology"/>
<keyword evidence="5 8" id="KW-0378">Hydrolase</keyword>
<keyword evidence="12" id="KW-1185">Reference proteome</keyword>
<dbReference type="InterPro" id="IPR037009">
    <property type="entry name" value="mRNA_triPase_Cet1_sf"/>
</dbReference>
<name>A0A9P4JKB9_9PLEO</name>
<protein>
    <recommendedName>
        <fullName evidence="8">mRNA-capping enzyme subunit beta</fullName>
        <ecNumber evidence="8">3.6.1.74</ecNumber>
    </recommendedName>
    <alternativeName>
        <fullName evidence="8">mRNA 5'-phosphatase</fullName>
    </alternativeName>
    <alternativeName>
        <fullName evidence="8">mRNA 5'-triphosphate monophosphatase</fullName>
    </alternativeName>
</protein>
<feature type="region of interest" description="Disordered" evidence="9">
    <location>
        <begin position="1"/>
        <end position="83"/>
    </location>
</feature>
<dbReference type="GO" id="GO:0006370">
    <property type="term" value="P:7-methylguanosine mRNA capping"/>
    <property type="evidence" value="ECO:0007669"/>
    <property type="project" value="UniProtKB-UniRule"/>
</dbReference>
<dbReference type="Gene3D" id="3.20.100.10">
    <property type="entry name" value="mRNA triphosphatase Cet1-like"/>
    <property type="match status" value="1"/>
</dbReference>
<dbReference type="PANTHER" id="PTHR28118">
    <property type="entry name" value="POLYNUCLEOTIDE 5'-TRIPHOSPHATASE-RELATED"/>
    <property type="match status" value="1"/>
</dbReference>
<keyword evidence="6 8" id="KW-0539">Nucleus</keyword>
<sequence length="389" mass="43960">SSPASSASKLSSPPLTTQKPPLVHKRKRNDPKPIWAVREHEVIEGQPLHPPPPKPLLQSHQPHQPHASQQAFPARPPPAAFQNNGASAAVTELQRYERPITNDRRVYDEITRKVCDFIWVRIVEDPEMRELLGDPSATQVEIEAKWGQLQTRDGQRLKGYHDTECVLKSAHDQTRFVSTMSLAQHKKLNQFLNSHVMASQQPGAGRIPIAYAHTKEIDMFYELDQAGFDTLSPMTRIMLAKENVKARVRVTRDEKTGAVINAIIKKRVENLEISSPNTEWDYRISINLEIPYHGPLENLAPVTEPGAKEGRRKDRMTYSWLGAYRIDLTQVSTGTTKNHELELEVAADKLLDAARRTKADEPISEFEELVSGMVNNLRVLSRELTPPKP</sequence>
<evidence type="ECO:0000256" key="7">
    <source>
        <dbReference type="ARBA" id="ARBA00047740"/>
    </source>
</evidence>
<dbReference type="OrthoDB" id="272147at2759"/>
<dbReference type="GO" id="GO:0031533">
    <property type="term" value="C:mRNA capping enzyme complex"/>
    <property type="evidence" value="ECO:0007669"/>
    <property type="project" value="UniProtKB-UniRule"/>
</dbReference>
<dbReference type="Pfam" id="PF02940">
    <property type="entry name" value="mRNA_triPase"/>
    <property type="match status" value="1"/>
</dbReference>
<evidence type="ECO:0000259" key="10">
    <source>
        <dbReference type="Pfam" id="PF02940"/>
    </source>
</evidence>
<comment type="catalytic activity">
    <reaction evidence="7">
        <text>a 5'-end triphospho-ribonucleoside in mRNA + H2O = a 5'-end diphospho-ribonucleoside in mRNA + phosphate + H(+)</text>
        <dbReference type="Rhea" id="RHEA:67004"/>
        <dbReference type="Rhea" id="RHEA-COMP:17164"/>
        <dbReference type="Rhea" id="RHEA-COMP:17165"/>
        <dbReference type="ChEBI" id="CHEBI:15377"/>
        <dbReference type="ChEBI" id="CHEBI:15378"/>
        <dbReference type="ChEBI" id="CHEBI:43474"/>
        <dbReference type="ChEBI" id="CHEBI:167616"/>
        <dbReference type="ChEBI" id="CHEBI:167618"/>
        <dbReference type="EC" id="3.6.1.74"/>
    </reaction>
    <physiologicalReaction direction="left-to-right" evidence="7">
        <dbReference type="Rhea" id="RHEA:67005"/>
    </physiologicalReaction>
</comment>
<evidence type="ECO:0000256" key="1">
    <source>
        <dbReference type="ARBA" id="ARBA00001946"/>
    </source>
</evidence>
<dbReference type="EMBL" id="ML994172">
    <property type="protein sequence ID" value="KAF2198088.1"/>
    <property type="molecule type" value="Genomic_DNA"/>
</dbReference>
<dbReference type="GO" id="GO:0140818">
    <property type="term" value="F:mRNA 5'-triphosphate monophosphatase activity"/>
    <property type="evidence" value="ECO:0007669"/>
    <property type="project" value="UniProtKB-EC"/>
</dbReference>
<evidence type="ECO:0000256" key="9">
    <source>
        <dbReference type="SAM" id="MobiDB-lite"/>
    </source>
</evidence>
<comment type="similarity">
    <text evidence="3 8">Belongs to the fungal TPase family.</text>
</comment>
<comment type="cofactor">
    <cofactor evidence="1 8">
        <name>Mg(2+)</name>
        <dbReference type="ChEBI" id="CHEBI:18420"/>
    </cofactor>
</comment>
<feature type="compositionally biased region" description="Low complexity" evidence="9">
    <location>
        <begin position="56"/>
        <end position="73"/>
    </location>
</feature>
<comment type="caution">
    <text evidence="11">The sequence shown here is derived from an EMBL/GenBank/DDBJ whole genome shotgun (WGS) entry which is preliminary data.</text>
</comment>
<evidence type="ECO:0000256" key="6">
    <source>
        <dbReference type="ARBA" id="ARBA00023242"/>
    </source>
</evidence>
<accession>A0A9P4JKB9</accession>
<evidence type="ECO:0000256" key="2">
    <source>
        <dbReference type="ARBA" id="ARBA00004123"/>
    </source>
</evidence>
<evidence type="ECO:0000256" key="4">
    <source>
        <dbReference type="ARBA" id="ARBA00022664"/>
    </source>
</evidence>
<feature type="compositionally biased region" description="Low complexity" evidence="9">
    <location>
        <begin position="1"/>
        <end position="15"/>
    </location>
</feature>